<keyword evidence="3" id="KW-1185">Reference proteome</keyword>
<dbReference type="SUPFAM" id="SSF117074">
    <property type="entry name" value="Hypothetical protein PA1324"/>
    <property type="match status" value="1"/>
</dbReference>
<feature type="signal peptide" evidence="1">
    <location>
        <begin position="1"/>
        <end position="18"/>
    </location>
</feature>
<feature type="chain" id="PRO_5045814038" description="Carboxypeptidase regulatory-like domain-containing protein" evidence="1">
    <location>
        <begin position="19"/>
        <end position="169"/>
    </location>
</feature>
<sequence length="169" mass="17886">MKTLTLSLAMLVLLAGCAGGVKMPKPTYPASYDANLEADYAPFLVDGTAELSGQAFLVQKGGGTVKAAGRVITLGPVTTISQNWWMQAGRVWIHRASLPPSEGFTKARPSVTADADGRFNFTKLSAGSYYVRSELTWTVPFHGVQGGLLTSSEDVAAGETKTIMLNGTK</sequence>
<proteinExistence type="predicted"/>
<dbReference type="EMBL" id="WHJH01000017">
    <property type="protein sequence ID" value="NHZ90447.1"/>
    <property type="molecule type" value="Genomic_DNA"/>
</dbReference>
<gene>
    <name evidence="2" type="ORF">F2P45_15675</name>
</gene>
<evidence type="ECO:0000313" key="2">
    <source>
        <dbReference type="EMBL" id="NHZ90447.1"/>
    </source>
</evidence>
<organism evidence="2 3">
    <name type="scientific">Massilia mucilaginosa</name>
    <dbReference type="NCBI Taxonomy" id="2609282"/>
    <lineage>
        <taxon>Bacteria</taxon>
        <taxon>Pseudomonadati</taxon>
        <taxon>Pseudomonadota</taxon>
        <taxon>Betaproteobacteria</taxon>
        <taxon>Burkholderiales</taxon>
        <taxon>Oxalobacteraceae</taxon>
        <taxon>Telluria group</taxon>
        <taxon>Massilia</taxon>
    </lineage>
</organism>
<dbReference type="RefSeq" id="WP_166876776.1">
    <property type="nucleotide sequence ID" value="NZ_WHJH01000017.1"/>
</dbReference>
<accession>A0ABX0NVG1</accession>
<dbReference type="Proteomes" id="UP000609726">
    <property type="component" value="Unassembled WGS sequence"/>
</dbReference>
<reference evidence="2 3" key="1">
    <citation type="submission" date="2019-10" db="EMBL/GenBank/DDBJ databases">
        <title>Taxonomy of Antarctic Massilia spp.: description of Massilia rubra sp. nov., Massilia aquatica sp. nov., Massilia mucilaginosa sp. nov., Massilia frigida sp. nov. isolated from streams, lakes and regoliths.</title>
        <authorList>
            <person name="Holochova P."/>
            <person name="Sedlacek I."/>
            <person name="Kralova S."/>
            <person name="Maslanova I."/>
            <person name="Busse H.-J."/>
            <person name="Stankova E."/>
            <person name="Vrbovska V."/>
            <person name="Kovarovic V."/>
            <person name="Bartak M."/>
            <person name="Svec P."/>
            <person name="Pantucek R."/>
        </authorList>
    </citation>
    <scope>NUCLEOTIDE SEQUENCE [LARGE SCALE GENOMIC DNA]</scope>
    <source>
        <strain evidence="2 3">CCM 8733</strain>
    </source>
</reference>
<name>A0ABX0NVG1_9BURK</name>
<keyword evidence="1" id="KW-0732">Signal</keyword>
<comment type="caution">
    <text evidence="2">The sequence shown here is derived from an EMBL/GenBank/DDBJ whole genome shotgun (WGS) entry which is preliminary data.</text>
</comment>
<evidence type="ECO:0008006" key="4">
    <source>
        <dbReference type="Google" id="ProtNLM"/>
    </source>
</evidence>
<evidence type="ECO:0000256" key="1">
    <source>
        <dbReference type="SAM" id="SignalP"/>
    </source>
</evidence>
<protein>
    <recommendedName>
        <fullName evidence="4">Carboxypeptidase regulatory-like domain-containing protein</fullName>
    </recommendedName>
</protein>
<dbReference type="PROSITE" id="PS51257">
    <property type="entry name" value="PROKAR_LIPOPROTEIN"/>
    <property type="match status" value="1"/>
</dbReference>
<evidence type="ECO:0000313" key="3">
    <source>
        <dbReference type="Proteomes" id="UP000609726"/>
    </source>
</evidence>